<evidence type="ECO:0000256" key="11">
    <source>
        <dbReference type="SAM" id="MobiDB-lite"/>
    </source>
</evidence>
<comment type="caution">
    <text evidence="10">Lacks conserved residue(s) required for the propagation of feature annotation.</text>
</comment>
<organism evidence="12 13">
    <name type="scientific">Hoylesella buccalis DNF00853</name>
    <dbReference type="NCBI Taxonomy" id="1401074"/>
    <lineage>
        <taxon>Bacteria</taxon>
        <taxon>Pseudomonadati</taxon>
        <taxon>Bacteroidota</taxon>
        <taxon>Bacteroidia</taxon>
        <taxon>Bacteroidales</taxon>
        <taxon>Prevotellaceae</taxon>
        <taxon>Hoylesella</taxon>
    </lineage>
</organism>
<dbReference type="Proteomes" id="UP000029556">
    <property type="component" value="Unassembled WGS sequence"/>
</dbReference>
<evidence type="ECO:0000256" key="3">
    <source>
        <dbReference type="ARBA" id="ARBA00022448"/>
    </source>
</evidence>
<dbReference type="PANTHER" id="PTHR34182:SF1">
    <property type="entry name" value="PROTEIN-EXPORT MEMBRANE PROTEIN SECG"/>
    <property type="match status" value="1"/>
</dbReference>
<keyword evidence="3 10" id="KW-0813">Transport</keyword>
<comment type="caution">
    <text evidence="12">The sequence shown here is derived from an EMBL/GenBank/DDBJ whole genome shotgun (WGS) entry which is preliminary data.</text>
</comment>
<dbReference type="GO" id="GO:0043952">
    <property type="term" value="P:protein transport by the Sec complex"/>
    <property type="evidence" value="ECO:0007669"/>
    <property type="project" value="TreeGrafter"/>
</dbReference>
<sequence>MMYTLFVGLIVLASLLMVGIVLIQESKGGGLASNFSSSNAIMGVRKTTDVIEKATWGLAIAMVVLSVACAYVAPHSASSQSVLEKTATETQTTNPNTTPGFGASQQQTPAAGGQAAPATQGTQSAPAAPKAPTTPAK</sequence>
<dbReference type="GO" id="GO:0009306">
    <property type="term" value="P:protein secretion"/>
    <property type="evidence" value="ECO:0007669"/>
    <property type="project" value="UniProtKB-UniRule"/>
</dbReference>
<reference evidence="12 13" key="1">
    <citation type="submission" date="2014-07" db="EMBL/GenBank/DDBJ databases">
        <authorList>
            <person name="McCorrison J."/>
            <person name="Sanka R."/>
            <person name="Torralba M."/>
            <person name="Gillis M."/>
            <person name="Haft D.H."/>
            <person name="Methe B."/>
            <person name="Sutton G."/>
            <person name="Nelson K.E."/>
        </authorList>
    </citation>
    <scope>NUCLEOTIDE SEQUENCE [LARGE SCALE GENOMIC DNA]</scope>
    <source>
        <strain evidence="12 13">DNF00853</strain>
    </source>
</reference>
<accession>A0A095ZQD5</accession>
<evidence type="ECO:0000256" key="8">
    <source>
        <dbReference type="ARBA" id="ARBA00023010"/>
    </source>
</evidence>
<keyword evidence="9 10" id="KW-0472">Membrane</keyword>
<evidence type="ECO:0000313" key="12">
    <source>
        <dbReference type="EMBL" id="KGF36970.1"/>
    </source>
</evidence>
<dbReference type="EMBL" id="JRNN01000021">
    <property type="protein sequence ID" value="KGF36970.1"/>
    <property type="molecule type" value="Genomic_DNA"/>
</dbReference>
<feature type="transmembrane region" description="Helical" evidence="10">
    <location>
        <begin position="54"/>
        <end position="73"/>
    </location>
</feature>
<keyword evidence="4 10" id="KW-1003">Cell membrane</keyword>
<dbReference type="GO" id="GO:0015450">
    <property type="term" value="F:protein-transporting ATPase activity"/>
    <property type="evidence" value="ECO:0007669"/>
    <property type="project" value="UniProtKB-UniRule"/>
</dbReference>
<evidence type="ECO:0000256" key="10">
    <source>
        <dbReference type="RuleBase" id="RU365087"/>
    </source>
</evidence>
<evidence type="ECO:0000256" key="2">
    <source>
        <dbReference type="ARBA" id="ARBA00008445"/>
    </source>
</evidence>
<dbReference type="Pfam" id="PF03840">
    <property type="entry name" value="SecG"/>
    <property type="match status" value="1"/>
</dbReference>
<name>A0A095ZQD5_9BACT</name>
<dbReference type="NCBIfam" id="TIGR00810">
    <property type="entry name" value="secG"/>
    <property type="match status" value="1"/>
</dbReference>
<keyword evidence="7 10" id="KW-1133">Transmembrane helix</keyword>
<comment type="function">
    <text evidence="10">Involved in protein export. Participates in an early event of protein translocation.</text>
</comment>
<dbReference type="InterPro" id="IPR004692">
    <property type="entry name" value="SecG"/>
</dbReference>
<evidence type="ECO:0000313" key="13">
    <source>
        <dbReference type="Proteomes" id="UP000029556"/>
    </source>
</evidence>
<evidence type="ECO:0000256" key="6">
    <source>
        <dbReference type="ARBA" id="ARBA00022927"/>
    </source>
</evidence>
<evidence type="ECO:0000256" key="4">
    <source>
        <dbReference type="ARBA" id="ARBA00022475"/>
    </source>
</evidence>
<evidence type="ECO:0000256" key="9">
    <source>
        <dbReference type="ARBA" id="ARBA00023136"/>
    </source>
</evidence>
<keyword evidence="8 10" id="KW-0811">Translocation</keyword>
<dbReference type="PANTHER" id="PTHR34182">
    <property type="entry name" value="PROTEIN-EXPORT MEMBRANE PROTEIN SECG"/>
    <property type="match status" value="1"/>
</dbReference>
<evidence type="ECO:0000256" key="7">
    <source>
        <dbReference type="ARBA" id="ARBA00022989"/>
    </source>
</evidence>
<gene>
    <name evidence="12" type="ORF">HMPREF2137_01030</name>
</gene>
<proteinExistence type="inferred from homology"/>
<protein>
    <recommendedName>
        <fullName evidence="10">Protein-export membrane protein SecG</fullName>
    </recommendedName>
</protein>
<dbReference type="OrthoDB" id="1122493at2"/>
<feature type="compositionally biased region" description="Low complexity" evidence="11">
    <location>
        <begin position="88"/>
        <end position="137"/>
    </location>
</feature>
<comment type="subcellular location">
    <subcellularLocation>
        <location evidence="1 10">Cell membrane</location>
        <topology evidence="1 10">Multi-pass membrane protein</topology>
    </subcellularLocation>
</comment>
<comment type="similarity">
    <text evidence="2 10">Belongs to the SecG family.</text>
</comment>
<feature type="region of interest" description="Disordered" evidence="11">
    <location>
        <begin position="76"/>
        <end position="137"/>
    </location>
</feature>
<dbReference type="GO" id="GO:0005886">
    <property type="term" value="C:plasma membrane"/>
    <property type="evidence" value="ECO:0007669"/>
    <property type="project" value="UniProtKB-SubCell"/>
</dbReference>
<dbReference type="GO" id="GO:0065002">
    <property type="term" value="P:intracellular protein transmembrane transport"/>
    <property type="evidence" value="ECO:0007669"/>
    <property type="project" value="TreeGrafter"/>
</dbReference>
<evidence type="ECO:0000256" key="1">
    <source>
        <dbReference type="ARBA" id="ARBA00004651"/>
    </source>
</evidence>
<keyword evidence="6 10" id="KW-0653">Protein transport</keyword>
<evidence type="ECO:0000256" key="5">
    <source>
        <dbReference type="ARBA" id="ARBA00022692"/>
    </source>
</evidence>
<dbReference type="AlphaFoldDB" id="A0A095ZQD5"/>
<keyword evidence="5 10" id="KW-0812">Transmembrane</keyword>